<feature type="domain" description="Glycosyl hydrolase family 95 catalytic" evidence="3">
    <location>
        <begin position="335"/>
        <end position="671"/>
    </location>
</feature>
<dbReference type="Gene3D" id="1.50.10.10">
    <property type="match status" value="1"/>
</dbReference>
<dbReference type="InterPro" id="IPR049053">
    <property type="entry name" value="AFCA-like_C"/>
</dbReference>
<dbReference type="RefSeq" id="WP_319832844.1">
    <property type="nucleotide sequence ID" value="NZ_CP138858.1"/>
</dbReference>
<dbReference type="PROSITE" id="PS51257">
    <property type="entry name" value="PROKAR_LIPOPROTEIN"/>
    <property type="match status" value="1"/>
</dbReference>
<feature type="chain" id="PRO_5046488366" description="Alpha-L-fucosidase" evidence="1">
    <location>
        <begin position="22"/>
        <end position="814"/>
    </location>
</feature>
<accession>A0ABZ0RM27</accession>
<keyword evidence="1" id="KW-0732">Signal</keyword>
<dbReference type="PANTHER" id="PTHR31084">
    <property type="entry name" value="ALPHA-L-FUCOSIDASE 2"/>
    <property type="match status" value="1"/>
</dbReference>
<sequence>MKRLNRILIGALFLTAFSCSASEEVAAESRAQDIDWPSFIGQQDMKWESQVPKDWLQAPYLGNGMLGLLLFQERSSAKNPEASNDKNVLSLHVGRGDYYDNRPSVKGQDHTWIYRGRLPIGFYRIRSKGDVTGVDWRLDLWNAKLVGTVQTSVGSYQIESVVHAEFDSFYFKVLAEGDETVDFEWQPQEAYSHPRRVCEANVARKQANGEEIKGIDKAFTAMPYPKAPEVEVSMSPEGNISRQELYAESGELLTAWKVIEDATTRSKTLVGSIAFSQEMGQALPEVKANMRRGLQEVEEGTYLANHERWWNAYYPQSFVSISDDFWEQFYWLQMYKFASATRSNGMMLDVMGPWYQPGFWPMIWTDLNVQLTYWTHLTANRLDVGASLVNKTDQYAHNLITNVPEEWREDCLNAGTIFPADMVAPVGKNVADHMIWMLHDYWLQCRYADDAERMRDGLFPLLKRALNTNLRYIEENPVDLDDGKIHFKRTWSPEYPGGTGMDVNYTIALTKWAAETLLDINREHDLNDPKAEAWQHLLDHLVDYQEDESGLRIGRDIPFDKAHRHYSHLLAFYPLYDLTPDKDRDLLQRSVDHWLRITQNLDNKMDDARSVTGYTCTGAASMYASLNDGDTALNYLRMLPFNNVSCTTMYAEGNPVIESPFSAATAIHDMLLQSWGDTIRIMPGMPSSWKDAHFRSLLCQGGVTVSADRSEGKLTHVQIDSPVRERKIVFKMEMSEPQFTVIDSQGAAQSVSLLANADGFYEVELPADASLRAIAAGTDLSAINPVKSSGDRANIFGLNKRYESVVNGFKEARK</sequence>
<dbReference type="PANTHER" id="PTHR31084:SF0">
    <property type="entry name" value="ALPHA-L-FUCOSIDASE 2"/>
    <property type="match status" value="1"/>
</dbReference>
<reference evidence="4 5" key="1">
    <citation type="submission" date="2023-11" db="EMBL/GenBank/DDBJ databases">
        <title>Coraliomargarita sp. nov., isolated from marine algae.</title>
        <authorList>
            <person name="Lee J.K."/>
            <person name="Baek J.H."/>
            <person name="Kim J.M."/>
            <person name="Choi D.G."/>
            <person name="Jeon C.O."/>
        </authorList>
    </citation>
    <scope>NUCLEOTIDE SEQUENCE [LARGE SCALE GENOMIC DNA]</scope>
    <source>
        <strain evidence="4 5">J2-16</strain>
    </source>
</reference>
<gene>
    <name evidence="4" type="ORF">SH580_21405</name>
</gene>
<feature type="domain" description="Alpha fucosidase A-like C-terminal" evidence="2">
    <location>
        <begin position="673"/>
        <end position="744"/>
    </location>
</feature>
<evidence type="ECO:0000313" key="4">
    <source>
        <dbReference type="EMBL" id="WPJ95977.1"/>
    </source>
</evidence>
<keyword evidence="5" id="KW-1185">Reference proteome</keyword>
<evidence type="ECO:0008006" key="6">
    <source>
        <dbReference type="Google" id="ProtNLM"/>
    </source>
</evidence>
<name>A0ABZ0RM27_9BACT</name>
<dbReference type="InterPro" id="IPR008928">
    <property type="entry name" value="6-hairpin_glycosidase_sf"/>
</dbReference>
<dbReference type="Pfam" id="PF22124">
    <property type="entry name" value="Glyco_hydro_95_cat"/>
    <property type="match status" value="1"/>
</dbReference>
<evidence type="ECO:0000313" key="5">
    <source>
        <dbReference type="Proteomes" id="UP001324993"/>
    </source>
</evidence>
<dbReference type="InterPro" id="IPR012341">
    <property type="entry name" value="6hp_glycosidase-like_sf"/>
</dbReference>
<proteinExistence type="predicted"/>
<dbReference type="SUPFAM" id="SSF48208">
    <property type="entry name" value="Six-hairpin glycosidases"/>
    <property type="match status" value="1"/>
</dbReference>
<dbReference type="InterPro" id="IPR054363">
    <property type="entry name" value="GH95_cat"/>
</dbReference>
<feature type="signal peptide" evidence="1">
    <location>
        <begin position="1"/>
        <end position="21"/>
    </location>
</feature>
<evidence type="ECO:0000259" key="3">
    <source>
        <dbReference type="Pfam" id="PF22124"/>
    </source>
</evidence>
<protein>
    <recommendedName>
        <fullName evidence="6">Alpha-L-fucosidase</fullName>
    </recommendedName>
</protein>
<evidence type="ECO:0000259" key="2">
    <source>
        <dbReference type="Pfam" id="PF21307"/>
    </source>
</evidence>
<dbReference type="EMBL" id="CP138858">
    <property type="protein sequence ID" value="WPJ95977.1"/>
    <property type="molecule type" value="Genomic_DNA"/>
</dbReference>
<organism evidence="4 5">
    <name type="scientific">Coraliomargarita algicola</name>
    <dbReference type="NCBI Taxonomy" id="3092156"/>
    <lineage>
        <taxon>Bacteria</taxon>
        <taxon>Pseudomonadati</taxon>
        <taxon>Verrucomicrobiota</taxon>
        <taxon>Opitutia</taxon>
        <taxon>Puniceicoccales</taxon>
        <taxon>Coraliomargaritaceae</taxon>
        <taxon>Coraliomargarita</taxon>
    </lineage>
</organism>
<evidence type="ECO:0000256" key="1">
    <source>
        <dbReference type="SAM" id="SignalP"/>
    </source>
</evidence>
<dbReference type="Proteomes" id="UP001324993">
    <property type="component" value="Chromosome"/>
</dbReference>
<dbReference type="Pfam" id="PF21307">
    <property type="entry name" value="Glyco_hydro_95_C"/>
    <property type="match status" value="1"/>
</dbReference>